<dbReference type="SUPFAM" id="SSF51197">
    <property type="entry name" value="Clavaminate synthase-like"/>
    <property type="match status" value="1"/>
</dbReference>
<evidence type="ECO:0000259" key="11">
    <source>
        <dbReference type="PROSITE" id="PS51184"/>
    </source>
</evidence>
<dbReference type="InterPro" id="IPR036522">
    <property type="entry name" value="MoaC_sf"/>
</dbReference>
<dbReference type="InterPro" id="IPR002820">
    <property type="entry name" value="Mopterin_CF_biosynth-C_dom"/>
</dbReference>
<keyword evidence="7" id="KW-0863">Zinc-finger</keyword>
<accession>A0ABR2TE41</accession>
<dbReference type="Gene3D" id="2.60.120.650">
    <property type="entry name" value="Cupin"/>
    <property type="match status" value="2"/>
</dbReference>
<dbReference type="PROSITE" id="PS51184">
    <property type="entry name" value="JMJC"/>
    <property type="match status" value="1"/>
</dbReference>
<dbReference type="SUPFAM" id="SSF55040">
    <property type="entry name" value="Molybdenum cofactor biosynthesis protein C, MoaC"/>
    <property type="match status" value="1"/>
</dbReference>
<evidence type="ECO:0000313" key="14">
    <source>
        <dbReference type="Proteomes" id="UP001396334"/>
    </source>
</evidence>
<keyword evidence="6" id="KW-0539">Nucleus</keyword>
<dbReference type="Pfam" id="PF02373">
    <property type="entry name" value="JmjC"/>
    <property type="match status" value="1"/>
</dbReference>
<dbReference type="EMBL" id="JBBPBN010000006">
    <property type="protein sequence ID" value="KAK9035775.1"/>
    <property type="molecule type" value="Genomic_DNA"/>
</dbReference>
<feature type="region of interest" description="Disordered" evidence="9">
    <location>
        <begin position="36"/>
        <end position="165"/>
    </location>
</feature>
<evidence type="ECO:0000256" key="4">
    <source>
        <dbReference type="ARBA" id="ARBA00022723"/>
    </source>
</evidence>
<evidence type="ECO:0000256" key="8">
    <source>
        <dbReference type="PROSITE-ProRule" id="PRU01002"/>
    </source>
</evidence>
<proteinExistence type="inferred from homology"/>
<comment type="subcellular location">
    <subcellularLocation>
        <location evidence="1">Nucleus</location>
    </subcellularLocation>
</comment>
<evidence type="ECO:0000256" key="5">
    <source>
        <dbReference type="ARBA" id="ARBA00023150"/>
    </source>
</evidence>
<dbReference type="Pfam" id="PF01967">
    <property type="entry name" value="MoaC"/>
    <property type="match status" value="1"/>
</dbReference>
<dbReference type="InterPro" id="IPR045109">
    <property type="entry name" value="LSDs-like"/>
</dbReference>
<dbReference type="Proteomes" id="UP001396334">
    <property type="component" value="Unassembled WGS sequence"/>
</dbReference>
<dbReference type="Pfam" id="PF08879">
    <property type="entry name" value="WRC"/>
    <property type="match status" value="1"/>
</dbReference>
<keyword evidence="7" id="KW-0862">Zinc</keyword>
<dbReference type="PANTHER" id="PTHR12549">
    <property type="entry name" value="JMJC DOMAIN-CONTAINING HISTONE DEMETHYLATION PROTEIN"/>
    <property type="match status" value="1"/>
</dbReference>
<comment type="caution">
    <text evidence="8">Lacks conserved residue(s) required for the propagation of feature annotation.</text>
</comment>
<keyword evidence="14" id="KW-1185">Reference proteome</keyword>
<comment type="pathway">
    <text evidence="2">Cofactor biosynthesis; molybdopterin biosynthesis.</text>
</comment>
<sequence length="1491" mass="167810">MDQPSDRRCKRNAGSGKWRCSEMALPSKSFCEKHYLQRNRQEQNRIRGDRDDGNGCESRKLKISGSVRDEFSGSEKNKKKRREELRGGSEEEDGLVLTEMLARERKKEEKPKLDIKGSKVGSENSVKEMMDSGEGKVNSREKLSSSGKTCRNGSAREKKSFEKDKSNKSKEFVSLMCHQCQRNDKSGVVFCSSCGRKRFCYECIEKWYPEKTRDEVKAVCPYCRGNCNCKACLREVLVVKGIHKDIDASVKLEKLKYLLYKALPVLRHIFREQSCEIEIETDIRGSQLTEIDITRSKLDKSERLYCDNCNTSVVNFHRSCPSCSYDLCLTCCQELRDGCQPGANEAEKSCGQFVEGANVLTIKKDGKSNAPRRRLGWESQVNSLSNGKAVTSSHFPDWRANADGSIPCPRSDKGGCSASTLELRRIFKANWVPKLISNAEDITNQYKPPDIDFYRECSSCQPNVSDGNSNCSSHVRHAANREECCDNYLFCPDALDISDGEIEHFQRHWMRGEPVVVRNVLEKTSGLSWEPMVMWRAFRETGSNVKFKEETRSVKAIDCLDWCEVEINIHQFFKGYLEGRMHETHWPEMLKLKDWPSSTLFEERLPRHNAEVIAALPFSDYTDPKSGFLNLATRLPEGSLKPDMGPKTYIAYGFSEELGRGDSVTKLHCDMSDAVNVLTHTTKVKIGSWQREKIERLKTKYAAEDLQQLYGDVDKPKVGMEKGFLKRTHGDMIIVTDCRKNGSLEHDSSVVEEKPIKVRKLDKEQSNANPRFSNSRDIRMSGLDESESAMGHLACYENWKNSNTGTELLQVNDSNPRIIDFNENGETQSLGCNNNPEKGSFLENNDRKITSKKQKVDGNKCSLPGSVVERDNIFVGILDKKSSLLKKNVKVQTVSSPKNNDKVRIDQKMEEFKMKTSSSSSGMVDKDNLETKKMDHTSRVEKEVTNVSGKDQIDENVYSGLNASTAGNTIVKLNKESVNYFEDGESSFSSGVVISERDSSVGNSTVSSDYAVFDVNAVVVQRECLTDLSASYLEKIKCSNDKAVTELSNQKDISGISYSGDNERSGPTSKEPDQEPVKDRGNKDKPQLVNGGAVWDIFRKQDVPKIIEYLEKHKKEFRHIENLPVTSVIHPIHDQTLFLNERHKRQLKEEFDVEPWTFVQYLGEAVFIPAGCPHQVRNKQSCIKVALDFVSPDNIEECLRLTKEFRKLPKNHRAKEDKLEVKKMVLYAVSSAVKEAQSLMPKQDPGQLSLFVYISQTQTAWHSHCHRTKIHSPIQISLILGIMFLRRLAVIVPRSARFFSSKESLGLASTIAELNKEMESVFGELPPDGLANSGNRSFMDQEYQHNSHVSLSSTKDKFTDLELQSISHNLGEKAPGLSHVGSTGKAQMVDVSPKENSSRTATASCKVLLGKKVFDLVLANQMAKGDVLTVAKIAGINGAKHTSILIPLCHNITLSHVHVDLRLNPEDFSVDIEGEAASTGKTGVEMEARQL</sequence>
<keyword evidence="5" id="KW-0501">Molybdenum cofactor biosynthesis</keyword>
<dbReference type="PROSITE" id="PS50089">
    <property type="entry name" value="ZF_RING_2"/>
    <property type="match status" value="1"/>
</dbReference>
<feature type="domain" description="WRC" evidence="12">
    <location>
        <begin position="3"/>
        <end position="48"/>
    </location>
</feature>
<feature type="domain" description="JmjC" evidence="11">
    <location>
        <begin position="624"/>
        <end position="1206"/>
    </location>
</feature>
<feature type="compositionally biased region" description="Basic and acidic residues" evidence="9">
    <location>
        <begin position="154"/>
        <end position="165"/>
    </location>
</feature>
<feature type="compositionally biased region" description="Basic and acidic residues" evidence="9">
    <location>
        <begin position="1070"/>
        <end position="1086"/>
    </location>
</feature>
<dbReference type="InterPro" id="IPR014977">
    <property type="entry name" value="WRC_dom"/>
</dbReference>
<name>A0ABR2TE41_9ROSI</name>
<evidence type="ECO:0000259" key="10">
    <source>
        <dbReference type="PROSITE" id="PS50089"/>
    </source>
</evidence>
<reference evidence="13 14" key="1">
    <citation type="journal article" date="2024" name="G3 (Bethesda)">
        <title>Genome assembly of Hibiscus sabdariffa L. provides insights into metabolisms of medicinal natural products.</title>
        <authorList>
            <person name="Kim T."/>
        </authorList>
    </citation>
    <scope>NUCLEOTIDE SEQUENCE [LARGE SCALE GENOMIC DNA]</scope>
    <source>
        <strain evidence="13">TK-2024</strain>
        <tissue evidence="13">Old leaves</tissue>
    </source>
</reference>
<feature type="compositionally biased region" description="Basic and acidic residues" evidence="9">
    <location>
        <begin position="101"/>
        <end position="117"/>
    </location>
</feature>
<dbReference type="PROSITE" id="PS51667">
    <property type="entry name" value="WRC"/>
    <property type="match status" value="1"/>
</dbReference>
<feature type="compositionally biased region" description="Basic and acidic residues" evidence="9">
    <location>
        <begin position="67"/>
        <end position="89"/>
    </location>
</feature>
<evidence type="ECO:0000256" key="1">
    <source>
        <dbReference type="ARBA" id="ARBA00004123"/>
    </source>
</evidence>
<organism evidence="13 14">
    <name type="scientific">Hibiscus sabdariffa</name>
    <name type="common">roselle</name>
    <dbReference type="NCBI Taxonomy" id="183260"/>
    <lineage>
        <taxon>Eukaryota</taxon>
        <taxon>Viridiplantae</taxon>
        <taxon>Streptophyta</taxon>
        <taxon>Embryophyta</taxon>
        <taxon>Tracheophyta</taxon>
        <taxon>Spermatophyta</taxon>
        <taxon>Magnoliopsida</taxon>
        <taxon>eudicotyledons</taxon>
        <taxon>Gunneridae</taxon>
        <taxon>Pentapetalae</taxon>
        <taxon>rosids</taxon>
        <taxon>malvids</taxon>
        <taxon>Malvales</taxon>
        <taxon>Malvaceae</taxon>
        <taxon>Malvoideae</taxon>
        <taxon>Hibiscus</taxon>
    </lineage>
</organism>
<evidence type="ECO:0000256" key="6">
    <source>
        <dbReference type="ARBA" id="ARBA00023242"/>
    </source>
</evidence>
<dbReference type="InterPro" id="IPR001841">
    <property type="entry name" value="Znf_RING"/>
</dbReference>
<dbReference type="InterPro" id="IPR003347">
    <property type="entry name" value="JmjC_dom"/>
</dbReference>
<gene>
    <name evidence="13" type="ORF">V6N11_077804</name>
</gene>
<comment type="caution">
    <text evidence="13">The sequence shown here is derived from an EMBL/GenBank/DDBJ whole genome shotgun (WGS) entry which is preliminary data.</text>
</comment>
<feature type="compositionally biased region" description="Polar residues" evidence="9">
    <location>
        <begin position="1053"/>
        <end position="1068"/>
    </location>
</feature>
<feature type="compositionally biased region" description="Basic and acidic residues" evidence="9">
    <location>
        <begin position="36"/>
        <end position="60"/>
    </location>
</feature>
<protein>
    <submittedName>
        <fullName evidence="13">Uncharacterized protein</fullName>
    </submittedName>
</protein>
<evidence type="ECO:0000256" key="3">
    <source>
        <dbReference type="ARBA" id="ARBA00006801"/>
    </source>
</evidence>
<feature type="domain" description="RING-type" evidence="10">
    <location>
        <begin position="177"/>
        <end position="224"/>
    </location>
</feature>
<evidence type="ECO:0000313" key="13">
    <source>
        <dbReference type="EMBL" id="KAK9035775.1"/>
    </source>
</evidence>
<comment type="similarity">
    <text evidence="3">Belongs to the JARID1 histone demethylase family.</text>
</comment>
<feature type="compositionally biased region" description="Basic and acidic residues" evidence="9">
    <location>
        <begin position="125"/>
        <end position="143"/>
    </location>
</feature>
<evidence type="ECO:0000256" key="2">
    <source>
        <dbReference type="ARBA" id="ARBA00005046"/>
    </source>
</evidence>
<dbReference type="PANTHER" id="PTHR12549:SF33">
    <property type="entry name" value="LYSINE-SPECIFIC DEMETHYLASE JMJ27"/>
    <property type="match status" value="1"/>
</dbReference>
<dbReference type="SMART" id="SM00558">
    <property type="entry name" value="JmjC"/>
    <property type="match status" value="1"/>
</dbReference>
<dbReference type="Gene3D" id="3.30.70.640">
    <property type="entry name" value="Molybdopterin cofactor biosynthesis C (MoaC) domain"/>
    <property type="match status" value="1"/>
</dbReference>
<keyword evidence="4" id="KW-0479">Metal-binding</keyword>
<feature type="region of interest" description="Disordered" evidence="9">
    <location>
        <begin position="1053"/>
        <end position="1088"/>
    </location>
</feature>
<evidence type="ECO:0000259" key="12">
    <source>
        <dbReference type="PROSITE" id="PS51667"/>
    </source>
</evidence>
<evidence type="ECO:0000256" key="7">
    <source>
        <dbReference type="PROSITE-ProRule" id="PRU00175"/>
    </source>
</evidence>
<evidence type="ECO:0000256" key="9">
    <source>
        <dbReference type="SAM" id="MobiDB-lite"/>
    </source>
</evidence>